<evidence type="ECO:0000313" key="8">
    <source>
        <dbReference type="EMBL" id="PWJ75044.1"/>
    </source>
</evidence>
<feature type="signal peptide" evidence="7">
    <location>
        <begin position="1"/>
        <end position="22"/>
    </location>
</feature>
<dbReference type="PANTHER" id="PTHR43649:SF33">
    <property type="entry name" value="POLYGALACTURONAN_RHAMNOGALACTURONAN-BINDING PROTEIN YTCQ"/>
    <property type="match status" value="1"/>
</dbReference>
<dbReference type="SUPFAM" id="SSF69322">
    <property type="entry name" value="Tricorn protease domain 2"/>
    <property type="match status" value="1"/>
</dbReference>
<protein>
    <submittedName>
        <fullName evidence="8">ABC-type glycerol-3-phosphate transport system substrate-binding protein</fullName>
    </submittedName>
</protein>
<evidence type="ECO:0000256" key="5">
    <source>
        <dbReference type="ARBA" id="ARBA00023288"/>
    </source>
</evidence>
<feature type="compositionally biased region" description="Basic and acidic residues" evidence="6">
    <location>
        <begin position="35"/>
        <end position="47"/>
    </location>
</feature>
<evidence type="ECO:0000256" key="4">
    <source>
        <dbReference type="ARBA" id="ARBA00023139"/>
    </source>
</evidence>
<dbReference type="Proteomes" id="UP000245412">
    <property type="component" value="Unassembled WGS sequence"/>
</dbReference>
<accession>A0AB73T2R6</accession>
<gene>
    <name evidence="8" type="ORF">C7383_10751</name>
</gene>
<feature type="region of interest" description="Disordered" evidence="6">
    <location>
        <begin position="28"/>
        <end position="63"/>
    </location>
</feature>
<evidence type="ECO:0000256" key="2">
    <source>
        <dbReference type="ARBA" id="ARBA00022729"/>
    </source>
</evidence>
<proteinExistence type="predicted"/>
<reference evidence="8 9" key="1">
    <citation type="submission" date="2018-05" db="EMBL/GenBank/DDBJ databases">
        <authorList>
            <person name="Goeker M."/>
            <person name="Huntemann M."/>
            <person name="Clum A."/>
            <person name="Pillay M."/>
            <person name="Palaniappan K."/>
            <person name="Varghese N."/>
            <person name="Mikhailova N."/>
            <person name="Stamatis D."/>
            <person name="Reddy T."/>
            <person name="Daum C."/>
            <person name="Shapiro N."/>
            <person name="Ivanova N."/>
            <person name="Kyrpides N."/>
            <person name="Woyke T."/>
        </authorList>
    </citation>
    <scope>NUCLEOTIDE SEQUENCE [LARGE SCALE GENOMIC DNA]</scope>
    <source>
        <strain evidence="8 9">DSM 26524</strain>
    </source>
</reference>
<dbReference type="Gene3D" id="3.40.190.10">
    <property type="entry name" value="Periplasmic binding protein-like II"/>
    <property type="match status" value="1"/>
</dbReference>
<keyword evidence="5" id="KW-0449">Lipoprotein</keyword>
<keyword evidence="4" id="KW-0564">Palmitate</keyword>
<dbReference type="PROSITE" id="PS51257">
    <property type="entry name" value="PROKAR_LIPOPROTEIN"/>
    <property type="match status" value="1"/>
</dbReference>
<sequence length="780" mass="83899">MRKFVKNLISRTVCLTAAAALALSGLAGCSGGSESDTKQQESEKTSGDGKSSAGGSGSMGRYLEEEVSLPEGTNRIYDMKKTEDGGIWTAVRTETNLSAWKTKDAGGSWEKVYDLPMEVLEKGSVLQIAIAPDGEMFCQTGISAGEDLEYHYWKLDKEGKASEISLALSKTLEEDAMQGMSNSLYEFVYTSSGDLAGLDYAGKVYLFDTGTGEVKQNYDSAEHVYSMACLGEELLLQTKSDVLTVEIESGKTKETDEKLKEALLNNSFAGSGFGGAGNILFEQGKDGYHFYADSDGIYSWQQGGNVCDQVVNGALTTLSDPSLGLISLAAMDDDSFMLASEDGNGNPKLLHYVYSADTPSVPETELKIYSLRDSNELRQILSKFQKDNPNILATLQLGMTGEDAVTASDALRTLATDILAGKGPDVLILDGMPVDSYIEKGLLSDISEVVEKAKEKDGMFEQIAGAFAGDGTYYAVPTRFAIPVIQGYTESVDKISDFKSLIETAAAVKEKYPDAASVMGTMDARSMAARLMGVCSPAWQKEDGTLDEALLQEFFEGLSQMYALDKDYREINSGNIYGTNMQGTASDTANSLESLVLLTKSALLNPGMLYGLHDYSYLTSVDTSAGNTSENKMNGQAADVFIPLSVAGVSSKSTHREEAVGLLEYMLGTEGQSVSQGEGFPVNRAAFDKILAEEPPEGKSEGITISSDDGMDLNLSIELPSEEKRQALKTWAESLKIPAVTDTVVKEAVLEQAQRCLEEGISPKDAAKNVVQKVNLYLSE</sequence>
<keyword evidence="3" id="KW-0472">Membrane</keyword>
<evidence type="ECO:0000256" key="1">
    <source>
        <dbReference type="ARBA" id="ARBA00022475"/>
    </source>
</evidence>
<keyword evidence="2 7" id="KW-0732">Signal</keyword>
<comment type="caution">
    <text evidence="8">The sequence shown here is derived from an EMBL/GenBank/DDBJ whole genome shotgun (WGS) entry which is preliminary data.</text>
</comment>
<dbReference type="AlphaFoldDB" id="A0AB73T2R6"/>
<evidence type="ECO:0000256" key="3">
    <source>
        <dbReference type="ARBA" id="ARBA00023136"/>
    </source>
</evidence>
<evidence type="ECO:0000313" key="9">
    <source>
        <dbReference type="Proteomes" id="UP000245412"/>
    </source>
</evidence>
<dbReference type="PANTHER" id="PTHR43649">
    <property type="entry name" value="ARABINOSE-BINDING PROTEIN-RELATED"/>
    <property type="match status" value="1"/>
</dbReference>
<evidence type="ECO:0000256" key="7">
    <source>
        <dbReference type="SAM" id="SignalP"/>
    </source>
</evidence>
<evidence type="ECO:0000256" key="6">
    <source>
        <dbReference type="SAM" id="MobiDB-lite"/>
    </source>
</evidence>
<organism evidence="8 9">
    <name type="scientific">Murimonas intestini</name>
    <dbReference type="NCBI Taxonomy" id="1337051"/>
    <lineage>
        <taxon>Bacteria</taxon>
        <taxon>Bacillati</taxon>
        <taxon>Bacillota</taxon>
        <taxon>Clostridia</taxon>
        <taxon>Lachnospirales</taxon>
        <taxon>Lachnospiraceae</taxon>
        <taxon>Murimonas</taxon>
    </lineage>
</organism>
<dbReference type="SUPFAM" id="SSF53850">
    <property type="entry name" value="Periplasmic binding protein-like II"/>
    <property type="match status" value="1"/>
</dbReference>
<feature type="chain" id="PRO_5044501991" evidence="7">
    <location>
        <begin position="23"/>
        <end position="780"/>
    </location>
</feature>
<keyword evidence="9" id="KW-1185">Reference proteome</keyword>
<dbReference type="RefSeq" id="WP_109626777.1">
    <property type="nucleotide sequence ID" value="NZ_JANKBI010000007.1"/>
</dbReference>
<dbReference type="EMBL" id="QGGY01000007">
    <property type="protein sequence ID" value="PWJ75044.1"/>
    <property type="molecule type" value="Genomic_DNA"/>
</dbReference>
<dbReference type="Pfam" id="PF01547">
    <property type="entry name" value="SBP_bac_1"/>
    <property type="match status" value="1"/>
</dbReference>
<dbReference type="InterPro" id="IPR006059">
    <property type="entry name" value="SBP"/>
</dbReference>
<keyword evidence="1" id="KW-1003">Cell membrane</keyword>
<dbReference type="InterPro" id="IPR050490">
    <property type="entry name" value="Bact_solute-bd_prot1"/>
</dbReference>
<name>A0AB73T2R6_9FIRM</name>